<dbReference type="NCBIfam" id="TIGR00556">
    <property type="entry name" value="pantethn_trn"/>
    <property type="match status" value="1"/>
</dbReference>
<proteinExistence type="inferred from homology"/>
<dbReference type="SUPFAM" id="SSF56214">
    <property type="entry name" value="4'-phosphopantetheinyl transferase"/>
    <property type="match status" value="1"/>
</dbReference>
<evidence type="ECO:0000313" key="11">
    <source>
        <dbReference type="Proteomes" id="UP000823616"/>
    </source>
</evidence>
<dbReference type="Proteomes" id="UP000823616">
    <property type="component" value="Unassembled WGS sequence"/>
</dbReference>
<evidence type="ECO:0000313" key="10">
    <source>
        <dbReference type="EMBL" id="MBO8449835.1"/>
    </source>
</evidence>
<keyword evidence="8" id="KW-0963">Cytoplasm</keyword>
<keyword evidence="3 8" id="KW-0479">Metal-binding</keyword>
<feature type="binding site" evidence="8">
    <location>
        <position position="8"/>
    </location>
    <ligand>
        <name>Mg(2+)</name>
        <dbReference type="ChEBI" id="CHEBI:18420"/>
    </ligand>
</feature>
<dbReference type="EMBL" id="JADIMS010000033">
    <property type="protein sequence ID" value="MBO8449835.1"/>
    <property type="molecule type" value="Genomic_DNA"/>
</dbReference>
<keyword evidence="1 8" id="KW-0444">Lipid biosynthesis</keyword>
<evidence type="ECO:0000256" key="2">
    <source>
        <dbReference type="ARBA" id="ARBA00022679"/>
    </source>
</evidence>
<evidence type="ECO:0000256" key="7">
    <source>
        <dbReference type="ARBA" id="ARBA00023160"/>
    </source>
</evidence>
<feature type="binding site" evidence="8">
    <location>
        <position position="57"/>
    </location>
    <ligand>
        <name>Mg(2+)</name>
        <dbReference type="ChEBI" id="CHEBI:18420"/>
    </ligand>
</feature>
<keyword evidence="5 8" id="KW-0460">Magnesium</keyword>
<protein>
    <recommendedName>
        <fullName evidence="8">Holo-[acyl-carrier-protein] synthase</fullName>
        <shortName evidence="8">Holo-ACP synthase</shortName>
        <ecNumber evidence="8">2.7.8.7</ecNumber>
    </recommendedName>
    <alternativeName>
        <fullName evidence="8">4'-phosphopantetheinyl transferase AcpS</fullName>
    </alternativeName>
</protein>
<dbReference type="GO" id="GO:0000287">
    <property type="term" value="F:magnesium ion binding"/>
    <property type="evidence" value="ECO:0007669"/>
    <property type="project" value="UniProtKB-UniRule"/>
</dbReference>
<evidence type="ECO:0000256" key="8">
    <source>
        <dbReference type="HAMAP-Rule" id="MF_00101"/>
    </source>
</evidence>
<dbReference type="InterPro" id="IPR008278">
    <property type="entry name" value="4-PPantetheinyl_Trfase_dom"/>
</dbReference>
<keyword evidence="7 8" id="KW-0275">Fatty acid biosynthesis</keyword>
<dbReference type="HAMAP" id="MF_00101">
    <property type="entry name" value="AcpS"/>
    <property type="match status" value="1"/>
</dbReference>
<dbReference type="InterPro" id="IPR037143">
    <property type="entry name" value="4-PPantetheinyl_Trfase_dom_sf"/>
</dbReference>
<evidence type="ECO:0000256" key="1">
    <source>
        <dbReference type="ARBA" id="ARBA00022516"/>
    </source>
</evidence>
<comment type="subcellular location">
    <subcellularLocation>
        <location evidence="8">Cytoplasm</location>
    </subcellularLocation>
</comment>
<comment type="cofactor">
    <cofactor evidence="8">
        <name>Mg(2+)</name>
        <dbReference type="ChEBI" id="CHEBI:18420"/>
    </cofactor>
</comment>
<keyword evidence="6 8" id="KW-0443">Lipid metabolism</keyword>
<evidence type="ECO:0000259" key="9">
    <source>
        <dbReference type="Pfam" id="PF01648"/>
    </source>
</evidence>
<dbReference type="GO" id="GO:0008897">
    <property type="term" value="F:holo-[acyl-carrier-protein] synthase activity"/>
    <property type="evidence" value="ECO:0007669"/>
    <property type="project" value="UniProtKB-UniRule"/>
</dbReference>
<dbReference type="NCBIfam" id="TIGR00516">
    <property type="entry name" value="acpS"/>
    <property type="match status" value="1"/>
</dbReference>
<evidence type="ECO:0000256" key="4">
    <source>
        <dbReference type="ARBA" id="ARBA00022832"/>
    </source>
</evidence>
<dbReference type="InterPro" id="IPR004568">
    <property type="entry name" value="Ppantetheine-prot_Trfase_dom"/>
</dbReference>
<gene>
    <name evidence="8 10" type="primary">acpS</name>
    <name evidence="10" type="ORF">IAA96_01870</name>
</gene>
<evidence type="ECO:0000256" key="3">
    <source>
        <dbReference type="ARBA" id="ARBA00022723"/>
    </source>
</evidence>
<name>A0A9D9HD54_9SPIR</name>
<dbReference type="Pfam" id="PF01648">
    <property type="entry name" value="ACPS"/>
    <property type="match status" value="1"/>
</dbReference>
<feature type="domain" description="4'-phosphopantetheinyl transferase" evidence="9">
    <location>
        <begin position="4"/>
        <end position="99"/>
    </location>
</feature>
<reference evidence="10" key="2">
    <citation type="journal article" date="2021" name="PeerJ">
        <title>Extensive microbial diversity within the chicken gut microbiome revealed by metagenomics and culture.</title>
        <authorList>
            <person name="Gilroy R."/>
            <person name="Ravi A."/>
            <person name="Getino M."/>
            <person name="Pursley I."/>
            <person name="Horton D.L."/>
            <person name="Alikhan N.F."/>
            <person name="Baker D."/>
            <person name="Gharbi K."/>
            <person name="Hall N."/>
            <person name="Watson M."/>
            <person name="Adriaenssens E.M."/>
            <person name="Foster-Nyarko E."/>
            <person name="Jarju S."/>
            <person name="Secka A."/>
            <person name="Antonio M."/>
            <person name="Oren A."/>
            <person name="Chaudhuri R.R."/>
            <person name="La Ragione R."/>
            <person name="Hildebrand F."/>
            <person name="Pallen M.J."/>
        </authorList>
    </citation>
    <scope>NUCLEOTIDE SEQUENCE</scope>
    <source>
        <strain evidence="10">B3-4054</strain>
    </source>
</reference>
<dbReference type="EC" id="2.7.8.7" evidence="8"/>
<comment type="catalytic activity">
    <reaction evidence="8">
        <text>apo-[ACP] + CoA = holo-[ACP] + adenosine 3',5'-bisphosphate + H(+)</text>
        <dbReference type="Rhea" id="RHEA:12068"/>
        <dbReference type="Rhea" id="RHEA-COMP:9685"/>
        <dbReference type="Rhea" id="RHEA-COMP:9690"/>
        <dbReference type="ChEBI" id="CHEBI:15378"/>
        <dbReference type="ChEBI" id="CHEBI:29999"/>
        <dbReference type="ChEBI" id="CHEBI:57287"/>
        <dbReference type="ChEBI" id="CHEBI:58343"/>
        <dbReference type="ChEBI" id="CHEBI:64479"/>
        <dbReference type="EC" id="2.7.8.7"/>
    </reaction>
</comment>
<evidence type="ECO:0000256" key="5">
    <source>
        <dbReference type="ARBA" id="ARBA00022842"/>
    </source>
</evidence>
<reference evidence="10" key="1">
    <citation type="submission" date="2020-10" db="EMBL/GenBank/DDBJ databases">
        <authorList>
            <person name="Gilroy R."/>
        </authorList>
    </citation>
    <scope>NUCLEOTIDE SEQUENCE</scope>
    <source>
        <strain evidence="10">B3-4054</strain>
    </source>
</reference>
<dbReference type="InterPro" id="IPR002582">
    <property type="entry name" value="ACPS"/>
</dbReference>
<sequence length="137" mass="14426">MIAGIGLDLVKASRMERWLADADLLARYFHPGEVEDIRKRRGTHALNSAAARFAAKEAFAKAIGSGIQGFSLRNVRVAQLPSGKPELLLYGDAQSAFSRAGGGRLHLSLSHDGGIAGAVVVIEQTDGMAAENGKDGI</sequence>
<keyword evidence="2 8" id="KW-0808">Transferase</keyword>
<dbReference type="Gene3D" id="3.90.470.20">
    <property type="entry name" value="4'-phosphopantetheinyl transferase domain"/>
    <property type="match status" value="1"/>
</dbReference>
<organism evidence="10 11">
    <name type="scientific">Candidatus Avitreponema avistercoris</name>
    <dbReference type="NCBI Taxonomy" id="2840705"/>
    <lineage>
        <taxon>Bacteria</taxon>
        <taxon>Pseudomonadati</taxon>
        <taxon>Spirochaetota</taxon>
        <taxon>Spirochaetia</taxon>
        <taxon>Spirochaetales</taxon>
        <taxon>Candidatus Avitreponema</taxon>
    </lineage>
</organism>
<comment type="function">
    <text evidence="8">Transfers the 4'-phosphopantetheine moiety from coenzyme A to a Ser of acyl-carrier-protein.</text>
</comment>
<accession>A0A9D9HD54</accession>
<evidence type="ECO:0000256" key="6">
    <source>
        <dbReference type="ARBA" id="ARBA00023098"/>
    </source>
</evidence>
<comment type="caution">
    <text evidence="10">The sequence shown here is derived from an EMBL/GenBank/DDBJ whole genome shotgun (WGS) entry which is preliminary data.</text>
</comment>
<keyword evidence="4 8" id="KW-0276">Fatty acid metabolism</keyword>
<dbReference type="GO" id="GO:0005737">
    <property type="term" value="C:cytoplasm"/>
    <property type="evidence" value="ECO:0007669"/>
    <property type="project" value="UniProtKB-SubCell"/>
</dbReference>
<dbReference type="AlphaFoldDB" id="A0A9D9HD54"/>
<comment type="similarity">
    <text evidence="8">Belongs to the P-Pant transferase superfamily. AcpS family.</text>
</comment>
<dbReference type="GO" id="GO:0006633">
    <property type="term" value="P:fatty acid biosynthetic process"/>
    <property type="evidence" value="ECO:0007669"/>
    <property type="project" value="UniProtKB-UniRule"/>
</dbReference>